<dbReference type="eggNOG" id="KOG1825">
    <property type="taxonomic scope" value="Eukaryota"/>
</dbReference>
<protein>
    <submittedName>
        <fullName evidence="6">AGAP004892-PA</fullName>
    </submittedName>
</protein>
<evidence type="ECO:0000259" key="4">
    <source>
        <dbReference type="Pfam" id="PF14228"/>
    </source>
</evidence>
<proteinExistence type="predicted"/>
<feature type="domain" description="Cell morphogenesis central region" evidence="4">
    <location>
        <begin position="1889"/>
        <end position="1989"/>
    </location>
</feature>
<gene>
    <name evidence="6" type="ORF">AgaP_AGAP004892</name>
</gene>
<feature type="compositionally biased region" description="Polar residues" evidence="1">
    <location>
        <begin position="2587"/>
        <end position="2605"/>
    </location>
</feature>
<feature type="non-terminal residue" evidence="6">
    <location>
        <position position="1"/>
    </location>
</feature>
<reference evidence="6" key="1">
    <citation type="journal article" date="2002" name="Science">
        <title>The genome sequence of the malaria mosquito Anopheles gambiae.</title>
        <authorList>
            <person name="Holt R.A."/>
            <person name="Subramanian G.M."/>
            <person name="Halpern A."/>
            <person name="Sutton G.G."/>
            <person name="Charlab R."/>
            <person name="Nusskern D.R."/>
            <person name="Wincker P."/>
            <person name="Clark A.G."/>
            <person name="Ribeiro J.M."/>
            <person name="Wides R."/>
            <person name="Salzberg S.L."/>
            <person name="Loftus B."/>
            <person name="Yandell M."/>
            <person name="Majoros W.H."/>
            <person name="Rusch D.B."/>
            <person name="Lai Z."/>
            <person name="Kraft C.L."/>
            <person name="Abril J.F."/>
            <person name="Anthouard V."/>
            <person name="Arensburger P."/>
            <person name="Atkinson P.W."/>
            <person name="Baden H."/>
            <person name="de Berardinis V."/>
            <person name="Baldwin D."/>
            <person name="Benes V."/>
            <person name="Biedler J."/>
            <person name="Blass C."/>
            <person name="Bolanos R."/>
            <person name="Boscus D."/>
            <person name="Barnstead M."/>
            <person name="Cai S."/>
            <person name="Center A."/>
            <person name="Chaturverdi K."/>
            <person name="Christophides G.K."/>
            <person name="Chrystal M.A."/>
            <person name="Clamp M."/>
            <person name="Cravchik A."/>
            <person name="Curwen V."/>
            <person name="Dana A."/>
            <person name="Delcher A."/>
            <person name="Dew I."/>
            <person name="Evans C.A."/>
            <person name="Flanigan M."/>
            <person name="Grundschober-Freimoser A."/>
            <person name="Friedli L."/>
            <person name="Gu Z."/>
            <person name="Guan P."/>
            <person name="Guigo R."/>
            <person name="Hillenmeyer M.E."/>
            <person name="Hladun S.L."/>
            <person name="Hogan J.R."/>
            <person name="Hong Y.S."/>
            <person name="Hoover J."/>
            <person name="Jaillon O."/>
            <person name="Ke Z."/>
            <person name="Kodira C."/>
            <person name="Kokoza E."/>
            <person name="Koutsos A."/>
            <person name="Letunic I."/>
            <person name="Levitsky A."/>
            <person name="Liang Y."/>
            <person name="Lin J.J."/>
            <person name="Lobo N.F."/>
            <person name="Lopez J.R."/>
            <person name="Malek J.A."/>
            <person name="McIntosh T.C."/>
            <person name="Meister S."/>
            <person name="Miller J."/>
            <person name="Mobarry C."/>
            <person name="Mongin E."/>
            <person name="Murphy S.D."/>
            <person name="O'Brochta D.A."/>
            <person name="Pfannkoch C."/>
            <person name="Qi R."/>
            <person name="Regier M.A."/>
            <person name="Remington K."/>
            <person name="Shao H."/>
            <person name="Sharakhova M.V."/>
            <person name="Sitter C.D."/>
            <person name="Shetty J."/>
            <person name="Smith T.J."/>
            <person name="Strong R."/>
            <person name="Sun J."/>
            <person name="Thomasova D."/>
            <person name="Ton L.Q."/>
            <person name="Topalis P."/>
            <person name="Tu Z."/>
            <person name="Unger M.F."/>
            <person name="Walenz B."/>
            <person name="Wang A."/>
            <person name="Wang J."/>
            <person name="Wang M."/>
            <person name="Wang X."/>
            <person name="Woodford K.J."/>
            <person name="Wortman J.R."/>
            <person name="Wu M."/>
            <person name="Yao A."/>
            <person name="Zdobnov E.M."/>
            <person name="Zhang H."/>
            <person name="Zhao Q."/>
            <person name="Zhao S."/>
            <person name="Zhu S.C."/>
            <person name="Zhimulev I."/>
            <person name="Coluzzi M."/>
            <person name="della Torre A."/>
            <person name="Roth C.W."/>
            <person name="Louis C."/>
            <person name="Kalush F."/>
            <person name="Mural R.J."/>
            <person name="Myers E.W."/>
            <person name="Adams M.D."/>
            <person name="Smith H.O."/>
            <person name="Broder S."/>
            <person name="Gardner M.J."/>
            <person name="Fraser C.M."/>
            <person name="Birney E."/>
            <person name="Bork P."/>
            <person name="Brey P.T."/>
            <person name="Venter J.C."/>
            <person name="Weissenbach J."/>
            <person name="Kafatos F.C."/>
            <person name="Collins F.H."/>
            <person name="Hoffman S.L."/>
        </authorList>
    </citation>
    <scope>NUCLEOTIDE SEQUENCE [LARGE SCALE GENOMIC DNA]</scope>
    <source>
        <strain evidence="6">PEST</strain>
    </source>
</reference>
<dbReference type="InterPro" id="IPR025614">
    <property type="entry name" value="Cell_morpho_N"/>
</dbReference>
<feature type="compositionally biased region" description="Low complexity" evidence="1">
    <location>
        <begin position="688"/>
        <end position="697"/>
    </location>
</feature>
<evidence type="ECO:0000259" key="5">
    <source>
        <dbReference type="Pfam" id="PF19421"/>
    </source>
</evidence>
<feature type="compositionally biased region" description="Polar residues" evidence="1">
    <location>
        <begin position="3219"/>
        <end position="3228"/>
    </location>
</feature>
<reference evidence="6" key="2">
    <citation type="submission" date="2002-03" db="EMBL/GenBank/DDBJ databases">
        <authorList>
            <consortium name="The Anopheles Genome Sequencing Consortium"/>
        </authorList>
    </citation>
    <scope>NUCLEOTIDE SEQUENCE</scope>
    <source>
        <strain evidence="6">PEST</strain>
    </source>
</reference>
<feature type="region of interest" description="Disordered" evidence="1">
    <location>
        <begin position="1579"/>
        <end position="1600"/>
    </location>
</feature>
<dbReference type="EMBL" id="AAAB01008905">
    <property type="protein sequence ID" value="EAA09722.5"/>
    <property type="molecule type" value="Genomic_DNA"/>
</dbReference>
<feature type="domain" description="Cell morphogenesis central region" evidence="4">
    <location>
        <begin position="1732"/>
        <end position="1794"/>
    </location>
</feature>
<dbReference type="VEuPathDB" id="VectorBase:AGAMI1_012912"/>
<feature type="region of interest" description="Disordered" evidence="1">
    <location>
        <begin position="3189"/>
        <end position="3245"/>
    </location>
</feature>
<feature type="region of interest" description="Disordered" evidence="1">
    <location>
        <begin position="2474"/>
        <end position="2533"/>
    </location>
</feature>
<feature type="compositionally biased region" description="Gly residues" evidence="1">
    <location>
        <begin position="3194"/>
        <end position="3209"/>
    </location>
</feature>
<feature type="compositionally biased region" description="Gly residues" evidence="1">
    <location>
        <begin position="698"/>
        <end position="710"/>
    </location>
</feature>
<comment type="caution">
    <text evidence="6">The sequence shown here is derived from an EMBL/GenBank/DDBJ whole genome shotgun (WGS) entry which is preliminary data.</text>
</comment>
<evidence type="ECO:0000259" key="3">
    <source>
        <dbReference type="Pfam" id="PF14225"/>
    </source>
</evidence>
<dbReference type="InterPro" id="IPR039867">
    <property type="entry name" value="Furry/Tao3/Mor2"/>
</dbReference>
<feature type="region of interest" description="Disordered" evidence="1">
    <location>
        <begin position="688"/>
        <end position="712"/>
    </location>
</feature>
<dbReference type="STRING" id="7165.Q7PPU7"/>
<evidence type="ECO:0000259" key="2">
    <source>
        <dbReference type="Pfam" id="PF14222"/>
    </source>
</evidence>
<evidence type="ECO:0000313" key="6">
    <source>
        <dbReference type="EMBL" id="EAA09722.5"/>
    </source>
</evidence>
<dbReference type="Pfam" id="PF14222">
    <property type="entry name" value="MOR2-PAG1_N"/>
    <property type="match status" value="1"/>
</dbReference>
<dbReference type="VEuPathDB" id="VectorBase:AGAP004892"/>
<feature type="domain" description="Cell morphogenesis protein C-terminal" evidence="3">
    <location>
        <begin position="2155"/>
        <end position="2407"/>
    </location>
</feature>
<dbReference type="PANTHER" id="PTHR12295:SF30">
    <property type="entry name" value="PROTEIN FURRY"/>
    <property type="match status" value="1"/>
</dbReference>
<feature type="compositionally biased region" description="Polar residues" evidence="1">
    <location>
        <begin position="2511"/>
        <end position="2523"/>
    </location>
</feature>
<feature type="domain" description="Protein furry C-terminal" evidence="5">
    <location>
        <begin position="2775"/>
        <end position="3054"/>
    </location>
</feature>
<dbReference type="Pfam" id="PF19421">
    <property type="entry name" value="Fry_C"/>
    <property type="match status" value="2"/>
</dbReference>
<dbReference type="Pfam" id="PF14225">
    <property type="entry name" value="MOR2-PAG1_C"/>
    <property type="match status" value="1"/>
</dbReference>
<dbReference type="InterPro" id="IPR016024">
    <property type="entry name" value="ARM-type_fold"/>
</dbReference>
<dbReference type="PANTHER" id="PTHR12295">
    <property type="entry name" value="FURRY-RELATED"/>
    <property type="match status" value="1"/>
</dbReference>
<sequence length="3253" mass="359099">RLSLLPWNSHNRSAILSGNSGSGMVTTIDMMAASDGTLRPGEIVMRTLFTDFTVQAEKKIECVMLDGSDRNLPKLLQRGEDYQFDQLLQALGSVAEHCLPSLLKALLAWHKHQICDKNIKRDLQTGASSTAHHPANKSGLDLDYQLLRREAAVEFIFCLALIEILRQFPFHPGHDDITKQIENLAFRQFKYKEGAQTAPNANDNYRIADLYAEVVGVLAQSRFSSVRKRFMTELKELRSKEPSPFTTHSIISLLMGMKFFRVKMAPIEEFEASFQFMHECAQYFLEVKDKDIKHAMAGLFVEILVPVAATVKNEVNVPCVKNFIDLLYSQTLDACTKSKHKLALFPLVTCLLCVSQKSFFLSNWHCFLAMCLSNLKNKDPKMSRVALESLYRLLWVYIIRIKCESNSATHSRLQSIVNSLFPRGSKAVVPRDTPLNIFVKIIQFIAQERLDFAMREIVFELLCVGRPIKIIMTPERMSIGLRAFMVVADSLQQKDGEPPMPRTVGVLPSGNTLRVKKTYLNKMLTEDTARSIGMSNYFPHVRRVFVDILRALDIHCGRPLMMTVIQNQNKELDEMLTGERKPRIDLFRTCIAAVPRLTPDNMTGHELVDMLSRLTIHMDEELRGLAHQSLQTLVCDFPEWRQDVIQGFSQFLARDVVDTFPQLLDNGLRMLYAFLTVWRNLLGAGSNNNSNSNTLNTKGGGPAGTGGGGVPLASAGQPVIGRAANQQDLGMLKPNLTQSNVNASLNAATINSNSSGSSGISSITQTTTITAGAIGGHELPLATTMHMVEGLALVMLCNCRSPPRKFAVSILKEVKILKKLLGIPETEPALIDVIDKCCPQVLEKCLHMLPQTDRTAMLNANIIDLQWIVDRNSGIWTTGHVEESTKASTLTLCLSQSALGQAYDPWSVCLFGFMERTRVLQHCPSVVAQAWPICYQRVTSLFNVIDPTPVSDNRASLLRSSAPTKKPPSEAQRDSLAHLWKNQVALAMRLIPQMPSVAVRCASPDLSLSSSPDSLSADRSDKSSGTSASPVALYKLVIPLLRCEVVDIRDAAVNALGMINHDALKDLMEELVVYIREAIDRKQENMRRRRRRDALRLQLVRVLEKIAENGTFGISQFVLERETMSLHPTFVEYIDGARLYLETETDGKDSSSMREVKTHFCDFIRKMIKNFSLESCGTLLSRELKRNLVNLFVGWSGTAYALPFAHGHHGSSHHGTEEEKLQFSALQAMSAVLCCGPCFDPGHLAEDGAIYSWLDMLMTSKDEKIYELAKETVVLLLESNPDIGQLLEWVIDRCYTASPREADACFLALAVIFSAREYPCDHYTSVINVTLLMTGCPRVEVHSTALQLLQILDKRFFGNVGPLQTENDREPDKIGTLDAVLSGAYCRSQMYLSRQIARLRPELTMSMFSEITYRFQTARAEARALLLQCLLPWLENVELVASSVPPATPLSYIMYYPDSGTRGRREGSGSTEATEMILNNLFYITAKFADSHPYIEELWGTLCQFWPNNLKVILRYLLIISGMAPNELLANAKRVALYLARSCTNRLLDELMSELQTVETLNCLIERTETPPFYRLTSMRKASSHSDGPASGNNDPKLQDVDVEKGTIHTKRHSGEDPIKSGLVSEFSQILYFTLNRTCKSDSALRTFANAYRPPRGSDKIRTASGPCVLPRHEDVMMMMNEPEMNQEDNFVQIRTEQPTAPHPLPMPEYGGYFAPLTEFLPDTNIPISGFHRCNVAVMLLTDIVVDGIPGLDWTLHVPLMLHILFLGLDHTRRIVRDHCKKLLLNLLIVLAEHNDHLTVAKILLNSDTSKLRLGIVVPSLPVIDHNFTEPDQEFDSYLFGLNSTSTQQSVLSPASNQPNEETPAVPMIVTEENAPPQPGPTMPTAHVIKSLIKFLSNESSQQHPLWNYEDITAKVWSIKSADQLQCFLRHIVKAFTDSYPHARIPERWAQTALQLGLSCSSRHYAGRSLQVFRSLNVPINSRMLSDILSRLIETVAEQGEDMQGYVTELLLTLEAAVDSLDSDFRPLDVMKDIFKSTPNLNNKEGVVSSMYSGSKRSGDGGITGGSPGQSLHNATSGGHTRSTSYSISYCSRKAANSPIDKQIELRNRNAALEIERNAAKFGAGQTSLSRSRSAQSLKLLGDTATQDDKMTILAQLFWLAVSLLESDYEHEFLLALRLLTRVLHRLPLDRPDARDKVEKLQQQLKWSTYPGVHALLLKGCTHSGTYEASIALLSQLTPLLNLPVCDPTQSCAFPMNVIALLPYMLLHYEDANEICIRSAENIAQVASEMGLKLENLGTVMTLYSRKTFSKESFQWTKCVVKYLYDTYAHMGLHMLAFLTEVLEKGWVQVQLQVLSVIHCMLHYVDLSAVAIQPIAGDMLRIISKYLDSPNWKEALKILKFVVTRSSSLQVVPQSSEGGGGGGGGSSFANLHGSFSDSEVFCKKELAGRTMEFSFDVSQTPLIGRKLLLKSDHDTSAPSGVGGGTQMGGKGFNGSSNVTGSGAHYGGHAGTPNSPRRSASLSPADTAPLSGWKRPWMSQGRVRECLVNLLTTCGQRVGLPKSPSDDIISSLYSKVIFSQSSDLLERQSSAASSTDETSGAQQDLSGGSKRDDGAPDFGVFKDFDFLEYESESIEGESTDNFNWGVRRRPLSEGENEPHSLSAAGVRASHTNIDESLSEKTPVFNRRKRPNADDSSDEEVESESPLDEEPRPIFTKAAYLSGPPTSLSLRERRHRRDSVSRSDTSGSSAGDLGDITPCNASPHLPGMHPFRTGPIRDESVDVWRRNLVGLLVNQPSSHAPDLLNQMFRLIKELTVRSIAISKECMRYFTGCGVQLGHRISVLSDLLATRGDPPKIWYHQSLATTPRLFENLRYGVLEVQEHLETFFDRKETVLDSLDEVKTSCKLALFTSDIDSANEGTGGSSAVVSLSTSTDPATAELLLDLGRGLYKLMFQLLLLIESDHKIAISVVQNLRQNEQMQDLSNLYLSVRGALLRCIDDAEMESLDTSTSTEGENTPTPSPGLPMNNSEFENILVELIDNQRWSAAINHVKQHKQMSNHSASNYNLSGGASGSSGGGSGVGGMMFASGGGNCSITGGGGVGDGLFANLGTEFKPVDDLSIILNVYAHRLTKDRNDVFIVSRSELELSEIYQILMENLLHVSSALSNMEISMKANTSSSSSTVTTMTTIPAVIGTGPSTGPGNGGTGNGHSGAPGNAAGSLAGSTAQGSSNLPPPPPPVLAPTNPFKDTVDIITTL</sequence>
<feature type="domain" description="Cell morphogenesis central region" evidence="4">
    <location>
        <begin position="1474"/>
        <end position="1557"/>
    </location>
</feature>
<feature type="domain" description="Cell morphogenesis central region" evidence="4">
    <location>
        <begin position="1267"/>
        <end position="1440"/>
    </location>
</feature>
<dbReference type="PaxDb" id="7165-AGAP004892-PA"/>
<feature type="domain" description="Protein furry C-terminal" evidence="5">
    <location>
        <begin position="2443"/>
        <end position="2704"/>
    </location>
</feature>
<dbReference type="SUPFAM" id="SSF48371">
    <property type="entry name" value="ARM repeat"/>
    <property type="match status" value="2"/>
</dbReference>
<dbReference type="PhylomeDB" id="Q7PPU7"/>
<feature type="compositionally biased region" description="Polar residues" evidence="1">
    <location>
        <begin position="2072"/>
        <end position="2081"/>
    </location>
</feature>
<dbReference type="OMA" id="MRADTMK"/>
<reference evidence="6" key="5">
    <citation type="submission" date="2011-05" db="EMBL/GenBank/DDBJ databases">
        <authorList>
            <consortium name="VectorBase"/>
        </authorList>
    </citation>
    <scope>NUCLEOTIDE SEQUENCE</scope>
    <source>
        <strain evidence="6">PEST</strain>
    </source>
</reference>
<organism evidence="6">
    <name type="scientific">Anopheles gambiae</name>
    <name type="common">African malaria mosquito</name>
    <dbReference type="NCBI Taxonomy" id="7165"/>
    <lineage>
        <taxon>Eukaryota</taxon>
        <taxon>Metazoa</taxon>
        <taxon>Ecdysozoa</taxon>
        <taxon>Arthropoda</taxon>
        <taxon>Hexapoda</taxon>
        <taxon>Insecta</taxon>
        <taxon>Pterygota</taxon>
        <taxon>Neoptera</taxon>
        <taxon>Endopterygota</taxon>
        <taxon>Diptera</taxon>
        <taxon>Nematocera</taxon>
        <taxon>Culicoidea</taxon>
        <taxon>Culicidae</taxon>
        <taxon>Anophelinae</taxon>
        <taxon>Anopheles</taxon>
    </lineage>
</organism>
<feature type="region of interest" description="Disordered" evidence="1">
    <location>
        <begin position="2046"/>
        <end position="2081"/>
    </location>
</feature>
<dbReference type="InterPro" id="IPR025481">
    <property type="entry name" value="Cell_Morphogen_C"/>
</dbReference>
<reference evidence="6" key="4">
    <citation type="journal article" date="2007" name="Genome Biol.">
        <title>Update of the Anopheles gambiae PEST genome assembly.</title>
        <authorList>
            <person name="Sharakhova M.V."/>
            <person name="Hammond M.P."/>
            <person name="Lobo N.F."/>
            <person name="Krzywinski J."/>
            <person name="Unger M.F."/>
            <person name="Hillenmeyer M.E."/>
            <person name="Bruggner R.V."/>
            <person name="Birney E."/>
            <person name="Collins F.H."/>
        </authorList>
    </citation>
    <scope>NUCLEOTIDE SEQUENCE</scope>
    <source>
        <strain evidence="6">PEST</strain>
    </source>
</reference>
<feature type="compositionally biased region" description="Polar residues" evidence="1">
    <location>
        <begin position="3003"/>
        <end position="3015"/>
    </location>
</feature>
<dbReference type="HOGENOM" id="CLU_000483_0_0_1"/>
<reference evidence="6" key="3">
    <citation type="journal article" date="2004" name="Trends Parasitol.">
        <title>The Anopheles gambiae genome: an update.</title>
        <authorList>
            <person name="Mongin E."/>
            <person name="Louis C."/>
            <person name="Holt R.A."/>
            <person name="Birney E."/>
            <person name="Collins F.H."/>
        </authorList>
    </citation>
    <scope>NUCLEOTIDE SEQUENCE</scope>
    <source>
        <strain evidence="6">PEST</strain>
    </source>
</reference>
<accession>Q7PPU7</accession>
<name>Q7PPU7_ANOGA</name>
<feature type="domain" description="Cell morphogenesis protein N-terminal" evidence="2">
    <location>
        <begin position="148"/>
        <end position="678"/>
    </location>
</feature>
<evidence type="ECO:0000256" key="1">
    <source>
        <dbReference type="SAM" id="MobiDB-lite"/>
    </source>
</evidence>
<feature type="compositionally biased region" description="Acidic residues" evidence="1">
    <location>
        <begin position="2693"/>
        <end position="2706"/>
    </location>
</feature>
<feature type="region of interest" description="Disordered" evidence="1">
    <location>
        <begin position="2637"/>
        <end position="2753"/>
    </location>
</feature>
<feature type="compositionally biased region" description="Gly residues" evidence="1">
    <location>
        <begin position="2480"/>
        <end position="2492"/>
    </location>
</feature>
<dbReference type="Pfam" id="PF14228">
    <property type="entry name" value="MOR2-PAG1_mid"/>
    <property type="match status" value="4"/>
</dbReference>
<dbReference type="GO" id="GO:0000902">
    <property type="term" value="P:cell morphogenesis"/>
    <property type="evidence" value="ECO:0007669"/>
    <property type="project" value="InterPro"/>
</dbReference>
<feature type="region of interest" description="Disordered" evidence="1">
    <location>
        <begin position="3002"/>
        <end position="3024"/>
    </location>
</feature>
<feature type="region of interest" description="Disordered" evidence="1">
    <location>
        <begin position="2587"/>
        <end position="2616"/>
    </location>
</feature>
<dbReference type="InterPro" id="IPR029473">
    <property type="entry name" value="MOR2-PAG1_mid"/>
</dbReference>
<dbReference type="InterPro" id="IPR045842">
    <property type="entry name" value="Fry_C"/>
</dbReference>